<sequence length="170" mass="18651">MGAQRNIEMLTRYTQWANQRLYQALQAVPEAGQKAPCHGRPQGMAGVLGHVYVVDLIWKAHLLGQAHGFTSRSAPAYIPCAELAGLQAQEDAWYAGYAQSLSGQDLQESVDFRFVDGGAGRLTRGDMLLHVVNHKTYHRGYVADMLYGLGLKPPTMDLPVFLRDVAQPAG</sequence>
<reference evidence="4 5" key="1">
    <citation type="submission" date="2020-08" db="EMBL/GenBank/DDBJ databases">
        <title>Functional genomics of gut bacteria from endangered species of beetles.</title>
        <authorList>
            <person name="Carlos-Shanley C."/>
        </authorList>
    </citation>
    <scope>NUCLEOTIDE SEQUENCE [LARGE SCALE GENOMIC DNA]</scope>
    <source>
        <strain evidence="4 5">S00198</strain>
    </source>
</reference>
<feature type="binding site" evidence="3">
    <location>
        <position position="134"/>
    </location>
    <ligand>
        <name>a divalent metal cation</name>
        <dbReference type="ChEBI" id="CHEBI:60240"/>
    </ligand>
</feature>
<keyword evidence="2 3" id="KW-0479">Metal-binding</keyword>
<dbReference type="PANTHER" id="PTHR37302">
    <property type="entry name" value="SLR1116 PROTEIN"/>
    <property type="match status" value="1"/>
</dbReference>
<evidence type="ECO:0000313" key="4">
    <source>
        <dbReference type="EMBL" id="MBB6563232.1"/>
    </source>
</evidence>
<dbReference type="InterPro" id="IPR007837">
    <property type="entry name" value="DinB"/>
</dbReference>
<dbReference type="InterPro" id="IPR034660">
    <property type="entry name" value="DinB/YfiT-like"/>
</dbReference>
<gene>
    <name evidence="4" type="ORF">HNP48_005951</name>
</gene>
<evidence type="ECO:0000256" key="2">
    <source>
        <dbReference type="ARBA" id="ARBA00022723"/>
    </source>
</evidence>
<comment type="similarity">
    <text evidence="1">Belongs to the DinB family.</text>
</comment>
<name>A0A7X0PJS3_9BURK</name>
<feature type="binding site" evidence="3">
    <location>
        <position position="50"/>
    </location>
    <ligand>
        <name>a divalent metal cation</name>
        <dbReference type="ChEBI" id="CHEBI:60240"/>
    </ligand>
</feature>
<protein>
    <submittedName>
        <fullName evidence="4">Putative damage-inducible protein DinB</fullName>
    </submittedName>
</protein>
<dbReference type="EMBL" id="JACHLK010000017">
    <property type="protein sequence ID" value="MBB6563232.1"/>
    <property type="molecule type" value="Genomic_DNA"/>
</dbReference>
<dbReference type="PANTHER" id="PTHR37302:SF1">
    <property type="entry name" value="PROTEIN DINB"/>
    <property type="match status" value="1"/>
</dbReference>
<evidence type="ECO:0000256" key="3">
    <source>
        <dbReference type="PIRSR" id="PIRSR607837-1"/>
    </source>
</evidence>
<dbReference type="Pfam" id="PF05163">
    <property type="entry name" value="DinB"/>
    <property type="match status" value="1"/>
</dbReference>
<feature type="binding site" evidence="3">
    <location>
        <position position="138"/>
    </location>
    <ligand>
        <name>a divalent metal cation</name>
        <dbReference type="ChEBI" id="CHEBI:60240"/>
    </ligand>
</feature>
<evidence type="ECO:0000256" key="1">
    <source>
        <dbReference type="ARBA" id="ARBA00008635"/>
    </source>
</evidence>
<evidence type="ECO:0000313" key="5">
    <source>
        <dbReference type="Proteomes" id="UP000575083"/>
    </source>
</evidence>
<accession>A0A7X0PJS3</accession>
<dbReference type="Proteomes" id="UP000575083">
    <property type="component" value="Unassembled WGS sequence"/>
</dbReference>
<dbReference type="AlphaFoldDB" id="A0A7X0PJS3"/>
<dbReference type="Gene3D" id="1.20.120.450">
    <property type="entry name" value="dinb family like domain"/>
    <property type="match status" value="1"/>
</dbReference>
<proteinExistence type="inferred from homology"/>
<dbReference type="RefSeq" id="WP_184864032.1">
    <property type="nucleotide sequence ID" value="NZ_JACHLK010000017.1"/>
</dbReference>
<comment type="caution">
    <text evidence="4">The sequence shown here is derived from an EMBL/GenBank/DDBJ whole genome shotgun (WGS) entry which is preliminary data.</text>
</comment>
<organism evidence="4 5">
    <name type="scientific">Acidovorax soli</name>
    <dbReference type="NCBI Taxonomy" id="592050"/>
    <lineage>
        <taxon>Bacteria</taxon>
        <taxon>Pseudomonadati</taxon>
        <taxon>Pseudomonadota</taxon>
        <taxon>Betaproteobacteria</taxon>
        <taxon>Burkholderiales</taxon>
        <taxon>Comamonadaceae</taxon>
        <taxon>Acidovorax</taxon>
    </lineage>
</organism>
<dbReference type="GO" id="GO:0046872">
    <property type="term" value="F:metal ion binding"/>
    <property type="evidence" value="ECO:0007669"/>
    <property type="project" value="UniProtKB-KW"/>
</dbReference>
<keyword evidence="5" id="KW-1185">Reference proteome</keyword>
<dbReference type="SUPFAM" id="SSF109854">
    <property type="entry name" value="DinB/YfiT-like putative metalloenzymes"/>
    <property type="match status" value="1"/>
</dbReference>